<dbReference type="AlphaFoldDB" id="A0A075P1A4"/>
<gene>
    <name evidence="1" type="ORF">EP13_13505</name>
</gene>
<name>A0A075P1A4_9ALTE</name>
<proteinExistence type="predicted"/>
<keyword evidence="2" id="KW-1185">Reference proteome</keyword>
<dbReference type="Gene3D" id="1.10.10.10">
    <property type="entry name" value="Winged helix-like DNA-binding domain superfamily/Winged helix DNA-binding domain"/>
    <property type="match status" value="1"/>
</dbReference>
<evidence type="ECO:0000313" key="1">
    <source>
        <dbReference type="EMBL" id="AIF99621.1"/>
    </source>
</evidence>
<dbReference type="GO" id="GO:0006351">
    <property type="term" value="P:DNA-templated transcription"/>
    <property type="evidence" value="ECO:0007669"/>
    <property type="project" value="TreeGrafter"/>
</dbReference>
<dbReference type="EMBL" id="CP008849">
    <property type="protein sequence ID" value="AIF99621.1"/>
    <property type="molecule type" value="Genomic_DNA"/>
</dbReference>
<dbReference type="KEGG" id="aal:EP13_13505"/>
<dbReference type="Proteomes" id="UP000056090">
    <property type="component" value="Chromosome"/>
</dbReference>
<accession>A0A075P1A4</accession>
<dbReference type="eggNOG" id="COG3327">
    <property type="taxonomic scope" value="Bacteria"/>
</dbReference>
<dbReference type="InterPro" id="IPR036388">
    <property type="entry name" value="WH-like_DNA-bd_sf"/>
</dbReference>
<dbReference type="PANTHER" id="PTHR30319">
    <property type="entry name" value="PHENYLACETIC ACID REGULATOR-RELATED TRANSCRIPTIONAL REPRESSOR"/>
    <property type="match status" value="1"/>
</dbReference>
<dbReference type="PANTHER" id="PTHR30319:SF1">
    <property type="entry name" value="TRANSCRIPTIONAL REPRESSOR PAAX"/>
    <property type="match status" value="1"/>
</dbReference>
<evidence type="ECO:0000313" key="2">
    <source>
        <dbReference type="Proteomes" id="UP000056090"/>
    </source>
</evidence>
<protein>
    <submittedName>
        <fullName evidence="1">Uncharacterized protein</fullName>
    </submittedName>
</protein>
<dbReference type="Gene3D" id="3.30.70.2650">
    <property type="match status" value="1"/>
</dbReference>
<organism evidence="1 2">
    <name type="scientific">Alteromonas australica</name>
    <dbReference type="NCBI Taxonomy" id="589873"/>
    <lineage>
        <taxon>Bacteria</taxon>
        <taxon>Pseudomonadati</taxon>
        <taxon>Pseudomonadota</taxon>
        <taxon>Gammaproteobacteria</taxon>
        <taxon>Alteromonadales</taxon>
        <taxon>Alteromonadaceae</taxon>
        <taxon>Alteromonas/Salinimonas group</taxon>
        <taxon>Alteromonas</taxon>
    </lineage>
</organism>
<reference evidence="1 2" key="1">
    <citation type="submission" date="2014-06" db="EMBL/GenBank/DDBJ databases">
        <title>Genomes of Alteromonas australica, a world apart.</title>
        <authorList>
            <person name="Gonzaga A."/>
            <person name="Lopez-Perez M."/>
            <person name="Rodriguez-Valera F."/>
        </authorList>
    </citation>
    <scope>NUCLEOTIDE SEQUENCE [LARGE SCALE GENOMIC DNA]</scope>
    <source>
        <strain evidence="1 2">H 17</strain>
    </source>
</reference>
<sequence length="279" mass="31203">MPFLSSPSHAPQSAKPVPRHLLLKLFSSRDGVRMDVQSAVRTGALFGISQNNIRVTLNRLVASNLLNKAQRGCYTLGAEGVAFAQQVNHWREAESLLCSWQGDWVCVNTSELKKSDRKAFRARERALSLVGMQQLSADLYIRPNNIRNGVSAVRSQLHSIGLEKTALVFALSQLDDEHEGQAKRLWNTSQLEQSYRESAAALETSLSQLPKLPLNDAAKASYLVGDRALRQLVFDPLLPAPLIDEQLRRDFTEIVKAYDKVGEDIWFKFLRLDGECKTG</sequence>